<dbReference type="GO" id="GO:0006790">
    <property type="term" value="P:sulfur compound metabolic process"/>
    <property type="evidence" value="ECO:0007669"/>
    <property type="project" value="TreeGrafter"/>
</dbReference>
<comment type="caution">
    <text evidence="16">The sequence shown here is derived from an EMBL/GenBank/DDBJ whole genome shotgun (WGS) entry which is preliminary data.</text>
</comment>
<evidence type="ECO:0000256" key="11">
    <source>
        <dbReference type="ARBA" id="ARBA00023002"/>
    </source>
</evidence>
<dbReference type="RefSeq" id="XP_017997505.1">
    <property type="nucleotide sequence ID" value="XM_018144112.1"/>
</dbReference>
<gene>
    <name evidence="16" type="ORF">AB675_4007</name>
</gene>
<dbReference type="EMBL" id="LFJN01000023">
    <property type="protein sequence ID" value="KPI37542.1"/>
    <property type="molecule type" value="Genomic_DNA"/>
</dbReference>
<dbReference type="STRING" id="1664694.A0A0N1H0X1"/>
<evidence type="ECO:0000256" key="8">
    <source>
        <dbReference type="ARBA" id="ARBA00022505"/>
    </source>
</evidence>
<dbReference type="InterPro" id="IPR036374">
    <property type="entry name" value="OxRdtase_Mopterin-bd_sf"/>
</dbReference>
<evidence type="ECO:0000256" key="2">
    <source>
        <dbReference type="ARBA" id="ARBA00001970"/>
    </source>
</evidence>
<dbReference type="PROSITE" id="PS50255">
    <property type="entry name" value="CYTOCHROME_B5_2"/>
    <property type="match status" value="1"/>
</dbReference>
<comment type="pathway">
    <text evidence="4">Energy metabolism; sulfur metabolism.</text>
</comment>
<name>A0A0N1H0X1_9EURO</name>
<keyword evidence="17" id="KW-1185">Reference proteome</keyword>
<dbReference type="PRINTS" id="PR00407">
    <property type="entry name" value="EUMOPTERIN"/>
</dbReference>
<dbReference type="EC" id="1.7.1.3" evidence="6"/>
<evidence type="ECO:0000256" key="7">
    <source>
        <dbReference type="ARBA" id="ARBA00015499"/>
    </source>
</evidence>
<evidence type="ECO:0000256" key="9">
    <source>
        <dbReference type="ARBA" id="ARBA00022617"/>
    </source>
</evidence>
<evidence type="ECO:0000256" key="12">
    <source>
        <dbReference type="ARBA" id="ARBA00023004"/>
    </source>
</evidence>
<evidence type="ECO:0000313" key="16">
    <source>
        <dbReference type="EMBL" id="KPI37542.1"/>
    </source>
</evidence>
<dbReference type="SUPFAM" id="SSF56524">
    <property type="entry name" value="Oxidoreductase molybdopterin-binding domain"/>
    <property type="match status" value="1"/>
</dbReference>
<evidence type="ECO:0000256" key="13">
    <source>
        <dbReference type="ARBA" id="ARBA00023128"/>
    </source>
</evidence>
<evidence type="ECO:0000256" key="4">
    <source>
        <dbReference type="ARBA" id="ARBA00004971"/>
    </source>
</evidence>
<evidence type="ECO:0000256" key="3">
    <source>
        <dbReference type="ARBA" id="ARBA00004569"/>
    </source>
</evidence>
<dbReference type="Gene3D" id="2.60.40.650">
    <property type="match status" value="1"/>
</dbReference>
<dbReference type="SUPFAM" id="SSF55856">
    <property type="entry name" value="Cytochrome b5-like heme/steroid binding domain"/>
    <property type="match status" value="1"/>
</dbReference>
<dbReference type="OrthoDB" id="432685at2759"/>
<proteinExistence type="predicted"/>
<dbReference type="VEuPathDB" id="FungiDB:AB675_4007"/>
<evidence type="ECO:0000256" key="6">
    <source>
        <dbReference type="ARBA" id="ARBA00012673"/>
    </source>
</evidence>
<dbReference type="GO" id="GO:0043546">
    <property type="term" value="F:molybdopterin cofactor binding"/>
    <property type="evidence" value="ECO:0007669"/>
    <property type="project" value="TreeGrafter"/>
</dbReference>
<keyword evidence="10" id="KW-0479">Metal-binding</keyword>
<dbReference type="AlphaFoldDB" id="A0A0N1H0X1"/>
<dbReference type="EC" id="1.8.3.1" evidence="5"/>
<keyword evidence="13" id="KW-0496">Mitochondrion</keyword>
<organism evidence="16 17">
    <name type="scientific">Cyphellophora attinorum</name>
    <dbReference type="NCBI Taxonomy" id="1664694"/>
    <lineage>
        <taxon>Eukaryota</taxon>
        <taxon>Fungi</taxon>
        <taxon>Dikarya</taxon>
        <taxon>Ascomycota</taxon>
        <taxon>Pezizomycotina</taxon>
        <taxon>Eurotiomycetes</taxon>
        <taxon>Chaetothyriomycetidae</taxon>
        <taxon>Chaetothyriales</taxon>
        <taxon>Cyphellophoraceae</taxon>
        <taxon>Cyphellophora</taxon>
    </lineage>
</organism>
<evidence type="ECO:0000256" key="5">
    <source>
        <dbReference type="ARBA" id="ARBA00012505"/>
    </source>
</evidence>
<dbReference type="Pfam" id="PF00174">
    <property type="entry name" value="Oxidored_molyb"/>
    <property type="match status" value="1"/>
</dbReference>
<dbReference type="InterPro" id="IPR000572">
    <property type="entry name" value="OxRdtase_Mopterin-bd_dom"/>
</dbReference>
<dbReference type="InterPro" id="IPR008335">
    <property type="entry name" value="Mopterin_OxRdtase_euk"/>
</dbReference>
<evidence type="ECO:0000256" key="10">
    <source>
        <dbReference type="ARBA" id="ARBA00022723"/>
    </source>
</evidence>
<sequence>MNRLIRQISAASSRARVARASTAAASKREPALRSTQWSQYPPHQNHLGSFAAGAAIAVATVPWWFYCGISPAWAEAPTEDKPRKIRLSEVRKHGRRSEKRWVVRGNKVYDITEWIPNHPGGEVILRAVGGVIDTYWEIFSIHKKQEVYDILEQYYIGDVDPRDLVDGRVPQDGIEDPFEDDPLRHSTLKVHTERPCNAESPVEVLDKFITPSEQFYVRNHLWAPKLDPESYRLTIELPDGEEVAYSLEELKKFPQVDVTATLQCSGNRRKHMTEGSRYANGLQWGIGAISNASFRGVRLRDILAHAGFDGTAEDNAEIKHVQFQGAEAYGASIPLEKALSQYGDVLLVHEMNGQPLPQDHGFPLRVLVPGHVAARSVKWLKRISLAEEESQSQWQQRDYKCFGPNQSGSDVDWAAAPAIQETPVQSAITSVKDLPKGERLLQVYGLEEDSIEVKGYAFAGGGRRIVRVDVSPDDGRSWTQAELLEDEAAGRKRWAWTQWKLVVPRRLAGANFVVKAVDEGYNTQPGGHEPYYNFRGNLTGAWHRVPYKNRDPY</sequence>
<accession>A0A0N1H0X1</accession>
<reference evidence="16 17" key="1">
    <citation type="submission" date="2015-06" db="EMBL/GenBank/DDBJ databases">
        <title>Draft genome of the ant-associated black yeast Phialophora attae CBS 131958.</title>
        <authorList>
            <person name="Moreno L.F."/>
            <person name="Stielow B.J."/>
            <person name="de Hoog S."/>
            <person name="Vicente V.A."/>
            <person name="Weiss V.A."/>
            <person name="de Vries M."/>
            <person name="Cruz L.M."/>
            <person name="Souza E.M."/>
        </authorList>
    </citation>
    <scope>NUCLEOTIDE SEQUENCE [LARGE SCALE GENOMIC DNA]</scope>
    <source>
        <strain evidence="16 17">CBS 131958</strain>
    </source>
</reference>
<dbReference type="InterPro" id="IPR001199">
    <property type="entry name" value="Cyt_B5-like_heme/steroid-bd"/>
</dbReference>
<dbReference type="Gene3D" id="3.10.120.10">
    <property type="entry name" value="Cytochrome b5-like heme/steroid binding domain"/>
    <property type="match status" value="1"/>
</dbReference>
<comment type="cofactor">
    <cofactor evidence="1">
        <name>Mo-molybdopterin</name>
        <dbReference type="ChEBI" id="CHEBI:71302"/>
    </cofactor>
</comment>
<dbReference type="SMART" id="SM01117">
    <property type="entry name" value="Cyt-b5"/>
    <property type="match status" value="1"/>
</dbReference>
<dbReference type="GO" id="GO:0008482">
    <property type="term" value="F:sulfite oxidase activity"/>
    <property type="evidence" value="ECO:0007669"/>
    <property type="project" value="UniProtKB-EC"/>
</dbReference>
<dbReference type="SUPFAM" id="SSF81296">
    <property type="entry name" value="E set domains"/>
    <property type="match status" value="1"/>
</dbReference>
<dbReference type="GO" id="GO:0005758">
    <property type="term" value="C:mitochondrial intermembrane space"/>
    <property type="evidence" value="ECO:0007669"/>
    <property type="project" value="UniProtKB-SubCell"/>
</dbReference>
<protein>
    <recommendedName>
        <fullName evidence="7">Nitrate reductase [NADPH]</fullName>
        <ecNumber evidence="6">1.7.1.3</ecNumber>
        <ecNumber evidence="5">1.8.3.1</ecNumber>
    </recommendedName>
</protein>
<dbReference type="GO" id="GO:0020037">
    <property type="term" value="F:heme binding"/>
    <property type="evidence" value="ECO:0007669"/>
    <property type="project" value="TreeGrafter"/>
</dbReference>
<dbReference type="GO" id="GO:0050464">
    <property type="term" value="F:nitrate reductase (NADPH) activity"/>
    <property type="evidence" value="ECO:0007669"/>
    <property type="project" value="UniProtKB-EC"/>
</dbReference>
<dbReference type="InterPro" id="IPR036400">
    <property type="entry name" value="Cyt_B5-like_heme/steroid_sf"/>
</dbReference>
<dbReference type="PANTHER" id="PTHR19372">
    <property type="entry name" value="SULFITE REDUCTASE"/>
    <property type="match status" value="1"/>
</dbReference>
<comment type="catalytic activity">
    <reaction evidence="14">
        <text>nitrite + NADP(+) + H2O = nitrate + NADPH + H(+)</text>
        <dbReference type="Rhea" id="RHEA:19061"/>
        <dbReference type="ChEBI" id="CHEBI:15377"/>
        <dbReference type="ChEBI" id="CHEBI:15378"/>
        <dbReference type="ChEBI" id="CHEBI:16301"/>
        <dbReference type="ChEBI" id="CHEBI:17632"/>
        <dbReference type="ChEBI" id="CHEBI:57783"/>
        <dbReference type="ChEBI" id="CHEBI:58349"/>
        <dbReference type="EC" id="1.7.1.3"/>
    </reaction>
</comment>
<dbReference type="GeneID" id="28735992"/>
<evidence type="ECO:0000313" key="17">
    <source>
        <dbReference type="Proteomes" id="UP000038010"/>
    </source>
</evidence>
<keyword evidence="9" id="KW-0349">Heme</keyword>
<dbReference type="InterPro" id="IPR014756">
    <property type="entry name" value="Ig_E-set"/>
</dbReference>
<dbReference type="FunFam" id="3.10.120.10:FF:000007">
    <property type="entry name" value="Sulfite oxidase, mitochondrial"/>
    <property type="match status" value="1"/>
</dbReference>
<keyword evidence="12" id="KW-0408">Iron</keyword>
<comment type="cofactor">
    <cofactor evidence="2">
        <name>heme b</name>
        <dbReference type="ChEBI" id="CHEBI:60344"/>
    </cofactor>
</comment>
<dbReference type="GO" id="GO:0030151">
    <property type="term" value="F:molybdenum ion binding"/>
    <property type="evidence" value="ECO:0007669"/>
    <property type="project" value="InterPro"/>
</dbReference>
<evidence type="ECO:0000259" key="15">
    <source>
        <dbReference type="PROSITE" id="PS50255"/>
    </source>
</evidence>
<keyword evidence="8" id="KW-0500">Molybdenum</keyword>
<dbReference type="FunFam" id="3.90.420.10:FF:000002">
    <property type="entry name" value="sulfite oxidase, mitochondrial"/>
    <property type="match status" value="1"/>
</dbReference>
<dbReference type="Proteomes" id="UP000038010">
    <property type="component" value="Unassembled WGS sequence"/>
</dbReference>
<keyword evidence="11" id="KW-0560">Oxidoreductase</keyword>
<feature type="domain" description="Cytochrome b5 heme-binding" evidence="15">
    <location>
        <begin position="82"/>
        <end position="160"/>
    </location>
</feature>
<dbReference type="Gene3D" id="3.90.420.10">
    <property type="entry name" value="Oxidoreductase, molybdopterin-binding domain"/>
    <property type="match status" value="1"/>
</dbReference>
<evidence type="ECO:0000256" key="1">
    <source>
        <dbReference type="ARBA" id="ARBA00001924"/>
    </source>
</evidence>
<dbReference type="InterPro" id="IPR005066">
    <property type="entry name" value="MoCF_OxRdtse_dimer"/>
</dbReference>
<dbReference type="PANTHER" id="PTHR19372:SF7">
    <property type="entry name" value="SULFITE OXIDASE, MITOCHONDRIAL"/>
    <property type="match status" value="1"/>
</dbReference>
<dbReference type="Pfam" id="PF00173">
    <property type="entry name" value="Cyt-b5"/>
    <property type="match status" value="1"/>
</dbReference>
<evidence type="ECO:0000256" key="14">
    <source>
        <dbReference type="ARBA" id="ARBA00049155"/>
    </source>
</evidence>
<comment type="subcellular location">
    <subcellularLocation>
        <location evidence="3">Mitochondrion intermembrane space</location>
    </subcellularLocation>
</comment>
<dbReference type="Pfam" id="PF03404">
    <property type="entry name" value="Mo-co_dimer"/>
    <property type="match status" value="1"/>
</dbReference>